<dbReference type="InterPro" id="IPR036412">
    <property type="entry name" value="HAD-like_sf"/>
</dbReference>
<gene>
    <name evidence="4" type="ORF">SNA_11490</name>
</gene>
<comment type="cofactor">
    <cofactor evidence="1">
        <name>Mg(2+)</name>
        <dbReference type="ChEBI" id="CHEBI:18420"/>
    </cofactor>
</comment>
<dbReference type="SFLD" id="SFLDG01129">
    <property type="entry name" value="C1.5:_HAD__Beta-PGM__Phosphata"/>
    <property type="match status" value="1"/>
</dbReference>
<dbReference type="InterPro" id="IPR051400">
    <property type="entry name" value="HAD-like_hydrolase"/>
</dbReference>
<evidence type="ECO:0000256" key="3">
    <source>
        <dbReference type="ARBA" id="ARBA00022842"/>
    </source>
</evidence>
<comment type="caution">
    <text evidence="4">The sequence shown here is derived from an EMBL/GenBank/DDBJ whole genome shotgun (WGS) entry which is preliminary data.</text>
</comment>
<evidence type="ECO:0000313" key="4">
    <source>
        <dbReference type="EMBL" id="KIZ17880.1"/>
    </source>
</evidence>
<evidence type="ECO:0000256" key="1">
    <source>
        <dbReference type="ARBA" id="ARBA00001946"/>
    </source>
</evidence>
<dbReference type="Gene3D" id="1.20.120.710">
    <property type="entry name" value="Haloacid dehalogenase hydrolase-like domain"/>
    <property type="match status" value="1"/>
</dbReference>
<dbReference type="InterPro" id="IPR041492">
    <property type="entry name" value="HAD_2"/>
</dbReference>
<proteinExistence type="predicted"/>
<dbReference type="SFLD" id="SFLDS00003">
    <property type="entry name" value="Haloacid_Dehalogenase"/>
    <property type="match status" value="1"/>
</dbReference>
<dbReference type="SUPFAM" id="SSF56784">
    <property type="entry name" value="HAD-like"/>
    <property type="match status" value="1"/>
</dbReference>
<dbReference type="Gene3D" id="3.40.50.1000">
    <property type="entry name" value="HAD superfamily/HAD-like"/>
    <property type="match status" value="1"/>
</dbReference>
<dbReference type="AlphaFoldDB" id="A0A0D7CPT8"/>
<dbReference type="InterPro" id="IPR006439">
    <property type="entry name" value="HAD-SF_hydro_IA"/>
</dbReference>
<name>A0A0D7CPT8_9ACTN</name>
<dbReference type="PANTHER" id="PTHR46470">
    <property type="entry name" value="N-ACYLNEURAMINATE-9-PHOSPHATASE"/>
    <property type="match status" value="1"/>
</dbReference>
<keyword evidence="3" id="KW-0460">Magnesium</keyword>
<dbReference type="Proteomes" id="UP000032458">
    <property type="component" value="Unassembled WGS sequence"/>
</dbReference>
<keyword evidence="2" id="KW-0378">Hydrolase</keyword>
<keyword evidence="5" id="KW-1185">Reference proteome</keyword>
<sequence length="216" mass="23072">MQRLAIFDLDNTLVDRQGPLTDWVSAFSSQYALNDHDRADLLQVVHARAYPSAFETIRAQYGLAPSAEALWRDYCAYMARSVSCPADVLEGLSTLRRTGWKIAVATNGANEIQTEKAAMSGIADHVDAVCASEAAGVRKPEVAIFEKAAASCGADLALGGWMIGDGVDTDIRGGRAAGLRTIWISGGRSWPGDDTEPDHATTDVCQAINLLLTTVS</sequence>
<dbReference type="GO" id="GO:0019752">
    <property type="term" value="P:carboxylic acid metabolic process"/>
    <property type="evidence" value="ECO:0007669"/>
    <property type="project" value="UniProtKB-ARBA"/>
</dbReference>
<dbReference type="GO" id="GO:0016791">
    <property type="term" value="F:phosphatase activity"/>
    <property type="evidence" value="ECO:0007669"/>
    <property type="project" value="TreeGrafter"/>
</dbReference>
<reference evidence="4 5" key="1">
    <citation type="submission" date="2014-09" db="EMBL/GenBank/DDBJ databases">
        <title>Draft genome sequence of Streptomyces natalensis ATCC 27448, producer of the antifungal pimaricin.</title>
        <authorList>
            <person name="Mendes M.V."/>
            <person name="Beites T."/>
            <person name="Pires S."/>
            <person name="Santos C.L."/>
            <person name="Moradas-Ferreira P."/>
        </authorList>
    </citation>
    <scope>NUCLEOTIDE SEQUENCE [LARGE SCALE GENOMIC DNA]</scope>
    <source>
        <strain evidence="4 5">ATCC 27448</strain>
    </source>
</reference>
<evidence type="ECO:0000256" key="2">
    <source>
        <dbReference type="ARBA" id="ARBA00022801"/>
    </source>
</evidence>
<dbReference type="RefSeq" id="WP_030063903.1">
    <property type="nucleotide sequence ID" value="NZ_JRKI01000016.1"/>
</dbReference>
<dbReference type="PATRIC" id="fig|1240678.4.peg.2411"/>
<dbReference type="PRINTS" id="PR00413">
    <property type="entry name" value="HADHALOGNASE"/>
</dbReference>
<dbReference type="PANTHER" id="PTHR46470:SF3">
    <property type="entry name" value="N-ACYLNEURAMINATE-9-PHOSPHATASE"/>
    <property type="match status" value="1"/>
</dbReference>
<dbReference type="Pfam" id="PF13419">
    <property type="entry name" value="HAD_2"/>
    <property type="match status" value="1"/>
</dbReference>
<protein>
    <submittedName>
        <fullName evidence="4">Phosphatase</fullName>
    </submittedName>
</protein>
<organism evidence="4 5">
    <name type="scientific">Streptomyces natalensis ATCC 27448</name>
    <dbReference type="NCBI Taxonomy" id="1240678"/>
    <lineage>
        <taxon>Bacteria</taxon>
        <taxon>Bacillati</taxon>
        <taxon>Actinomycetota</taxon>
        <taxon>Actinomycetes</taxon>
        <taxon>Kitasatosporales</taxon>
        <taxon>Streptomycetaceae</taxon>
        <taxon>Streptomyces</taxon>
    </lineage>
</organism>
<dbReference type="EMBL" id="JRKI01000016">
    <property type="protein sequence ID" value="KIZ17880.1"/>
    <property type="molecule type" value="Genomic_DNA"/>
</dbReference>
<accession>A0A0D7CPT8</accession>
<dbReference type="InterPro" id="IPR023214">
    <property type="entry name" value="HAD_sf"/>
</dbReference>
<evidence type="ECO:0000313" key="5">
    <source>
        <dbReference type="Proteomes" id="UP000032458"/>
    </source>
</evidence>